<dbReference type="SUPFAM" id="SSF52540">
    <property type="entry name" value="P-loop containing nucleoside triphosphate hydrolases"/>
    <property type="match status" value="1"/>
</dbReference>
<dbReference type="InterPro" id="IPR006083">
    <property type="entry name" value="PRK/URK"/>
</dbReference>
<dbReference type="PANTHER" id="PTHR10285">
    <property type="entry name" value="URIDINE KINASE"/>
    <property type="match status" value="1"/>
</dbReference>
<evidence type="ECO:0000259" key="1">
    <source>
        <dbReference type="Pfam" id="PF00485"/>
    </source>
</evidence>
<evidence type="ECO:0000313" key="3">
    <source>
        <dbReference type="Proteomes" id="UP001623330"/>
    </source>
</evidence>
<dbReference type="InterPro" id="IPR027417">
    <property type="entry name" value="P-loop_NTPase"/>
</dbReference>
<dbReference type="Proteomes" id="UP001623330">
    <property type="component" value="Unassembled WGS sequence"/>
</dbReference>
<comment type="caution">
    <text evidence="2">The sequence shown here is derived from an EMBL/GenBank/DDBJ whole genome shotgun (WGS) entry which is preliminary data.</text>
</comment>
<gene>
    <name evidence="2" type="ORF">RNJ44_02114</name>
</gene>
<accession>A0ABR4NMI8</accession>
<feature type="domain" description="Phosphoribulokinase/uridine kinase" evidence="1">
    <location>
        <begin position="65"/>
        <end position="164"/>
    </location>
</feature>
<dbReference type="Pfam" id="PF00485">
    <property type="entry name" value="PRK"/>
    <property type="match status" value="1"/>
</dbReference>
<proteinExistence type="predicted"/>
<sequence length="221" mass="25085">MLLLIAGGHYTGVQSVSERLRDSFAVLFPKSNIKIINLDHNKEYLCPASRVQKKYNNEDYDFEAVYQEITHGKQADNSSSTIDITIVCGCYALYDSQINKLASLKVFIDSDGDVRLIRTIRKENVNSPEQLASTLNEYLENLRPEMEEYIVPTRNKADLIIPCSNEESGTAIIVDGIMKLVDQGNNGPESKESIKAKARQQLYNFQGETMDLQRDRYYDLS</sequence>
<evidence type="ECO:0000313" key="2">
    <source>
        <dbReference type="EMBL" id="KAL3229027.1"/>
    </source>
</evidence>
<keyword evidence="3" id="KW-1185">Reference proteome</keyword>
<protein>
    <recommendedName>
        <fullName evidence="1">Phosphoribulokinase/uridine kinase domain-containing protein</fullName>
    </recommendedName>
</protein>
<dbReference type="EMBL" id="JBEVYD010000012">
    <property type="protein sequence ID" value="KAL3229027.1"/>
    <property type="molecule type" value="Genomic_DNA"/>
</dbReference>
<organism evidence="2 3">
    <name type="scientific">Nakaseomyces bracarensis</name>
    <dbReference type="NCBI Taxonomy" id="273131"/>
    <lineage>
        <taxon>Eukaryota</taxon>
        <taxon>Fungi</taxon>
        <taxon>Dikarya</taxon>
        <taxon>Ascomycota</taxon>
        <taxon>Saccharomycotina</taxon>
        <taxon>Saccharomycetes</taxon>
        <taxon>Saccharomycetales</taxon>
        <taxon>Saccharomycetaceae</taxon>
        <taxon>Nakaseomyces</taxon>
    </lineage>
</organism>
<reference evidence="2 3" key="1">
    <citation type="submission" date="2024-05" db="EMBL/GenBank/DDBJ databases">
        <title>Long read based assembly of the Candida bracarensis genome reveals expanded adhesin content.</title>
        <authorList>
            <person name="Marcet-Houben M."/>
            <person name="Ksiezopolska E."/>
            <person name="Gabaldon T."/>
        </authorList>
    </citation>
    <scope>NUCLEOTIDE SEQUENCE [LARGE SCALE GENOMIC DNA]</scope>
    <source>
        <strain evidence="2 3">CBM6</strain>
    </source>
</reference>
<name>A0ABR4NMI8_9SACH</name>
<dbReference type="Gene3D" id="3.40.50.300">
    <property type="entry name" value="P-loop containing nucleotide triphosphate hydrolases"/>
    <property type="match status" value="1"/>
</dbReference>